<dbReference type="AlphaFoldDB" id="A0A2H0B695"/>
<feature type="non-terminal residue" evidence="1">
    <location>
        <position position="1"/>
    </location>
</feature>
<evidence type="ECO:0000313" key="2">
    <source>
        <dbReference type="Proteomes" id="UP000229459"/>
    </source>
</evidence>
<comment type="caution">
    <text evidence="1">The sequence shown here is derived from an EMBL/GenBank/DDBJ whole genome shotgun (WGS) entry which is preliminary data.</text>
</comment>
<dbReference type="EMBL" id="PCSR01000060">
    <property type="protein sequence ID" value="PIP53144.1"/>
    <property type="molecule type" value="Genomic_DNA"/>
</dbReference>
<proteinExistence type="predicted"/>
<sequence length="160" mass="17384">SGDTINLNTFNDGIYQIDVDGVSELKISQSLNITKAIAIMFLGDVKITGNITADPGAIVIVIASGKITIDHPVTALQGFYIADDLINTDDSDFDANDSQLTIKGGLISWVGINLWRNLSDNANAGELFIQNNDMVNALKNTTTDLKAFKIYQYTWKEVAP</sequence>
<name>A0A2H0B695_9BACT</name>
<reference evidence="1 2" key="1">
    <citation type="submission" date="2017-09" db="EMBL/GenBank/DDBJ databases">
        <title>Depth-based differentiation of microbial function through sediment-hosted aquifers and enrichment of novel symbionts in the deep terrestrial subsurface.</title>
        <authorList>
            <person name="Probst A.J."/>
            <person name="Ladd B."/>
            <person name="Jarett J.K."/>
            <person name="Geller-Mcgrath D.E."/>
            <person name="Sieber C.M."/>
            <person name="Emerson J.B."/>
            <person name="Anantharaman K."/>
            <person name="Thomas B.C."/>
            <person name="Malmstrom R."/>
            <person name="Stieglmeier M."/>
            <person name="Klingl A."/>
            <person name="Woyke T."/>
            <person name="Ryan C.M."/>
            <person name="Banfield J.F."/>
        </authorList>
    </citation>
    <scope>NUCLEOTIDE SEQUENCE [LARGE SCALE GENOMIC DNA]</scope>
    <source>
        <strain evidence="1">CG23_combo_of_CG06-09_8_20_14_all_34_8</strain>
    </source>
</reference>
<accession>A0A2H0B695</accession>
<dbReference type="Proteomes" id="UP000229459">
    <property type="component" value="Unassembled WGS sequence"/>
</dbReference>
<protein>
    <submittedName>
        <fullName evidence="1">Uncharacterized protein</fullName>
    </submittedName>
</protein>
<organism evidence="1 2">
    <name type="scientific">Candidatus Beckwithbacteria bacterium CG23_combo_of_CG06-09_8_20_14_all_34_8</name>
    <dbReference type="NCBI Taxonomy" id="1974497"/>
    <lineage>
        <taxon>Bacteria</taxon>
        <taxon>Candidatus Beckwithiibacteriota</taxon>
    </lineage>
</organism>
<gene>
    <name evidence="1" type="ORF">COX08_02545</name>
</gene>
<evidence type="ECO:0000313" key="1">
    <source>
        <dbReference type="EMBL" id="PIP53144.1"/>
    </source>
</evidence>